<evidence type="ECO:0000256" key="4">
    <source>
        <dbReference type="ARBA" id="ARBA00022645"/>
    </source>
</evidence>
<dbReference type="GO" id="GO:0005576">
    <property type="term" value="C:extracellular region"/>
    <property type="evidence" value="ECO:0007669"/>
    <property type="project" value="UniProtKB-SubCell"/>
</dbReference>
<evidence type="ECO:0000256" key="7">
    <source>
        <dbReference type="ARBA" id="ARBA00022801"/>
    </source>
</evidence>
<dbReference type="GO" id="GO:0004185">
    <property type="term" value="F:serine-type carboxypeptidase activity"/>
    <property type="evidence" value="ECO:0007669"/>
    <property type="project" value="InterPro"/>
</dbReference>
<evidence type="ECO:0000256" key="8">
    <source>
        <dbReference type="ARBA" id="ARBA00023157"/>
    </source>
</evidence>
<dbReference type="OrthoDB" id="1150280at2759"/>
<dbReference type="Gene3D" id="3.40.50.11320">
    <property type="match status" value="1"/>
</dbReference>
<keyword evidence="5" id="KW-0645">Protease</keyword>
<proteinExistence type="inferred from homology"/>
<dbReference type="Proteomes" id="UP000327157">
    <property type="component" value="Chromosome 15"/>
</dbReference>
<feature type="chain" id="PRO_5024301382" evidence="10">
    <location>
        <begin position="21"/>
        <end position="504"/>
    </location>
</feature>
<keyword evidence="3" id="KW-0964">Secreted</keyword>
<organism evidence="11 12">
    <name type="scientific">Pyrus ussuriensis x Pyrus communis</name>
    <dbReference type="NCBI Taxonomy" id="2448454"/>
    <lineage>
        <taxon>Eukaryota</taxon>
        <taxon>Viridiplantae</taxon>
        <taxon>Streptophyta</taxon>
        <taxon>Embryophyta</taxon>
        <taxon>Tracheophyta</taxon>
        <taxon>Spermatophyta</taxon>
        <taxon>Magnoliopsida</taxon>
        <taxon>eudicotyledons</taxon>
        <taxon>Gunneridae</taxon>
        <taxon>Pentapetalae</taxon>
        <taxon>rosids</taxon>
        <taxon>fabids</taxon>
        <taxon>Rosales</taxon>
        <taxon>Rosaceae</taxon>
        <taxon>Amygdaloideae</taxon>
        <taxon>Maleae</taxon>
        <taxon>Pyrus</taxon>
    </lineage>
</organism>
<dbReference type="EMBL" id="SMOL01000401">
    <property type="protein sequence ID" value="KAB2619354.1"/>
    <property type="molecule type" value="Genomic_DNA"/>
</dbReference>
<dbReference type="Pfam" id="PF00450">
    <property type="entry name" value="Peptidase_S10"/>
    <property type="match status" value="1"/>
</dbReference>
<keyword evidence="12" id="KW-1185">Reference proteome</keyword>
<dbReference type="Gene3D" id="3.40.50.1820">
    <property type="entry name" value="alpha/beta hydrolase"/>
    <property type="match status" value="1"/>
</dbReference>
<dbReference type="GO" id="GO:0005773">
    <property type="term" value="C:vacuole"/>
    <property type="evidence" value="ECO:0007669"/>
    <property type="project" value="TreeGrafter"/>
</dbReference>
<evidence type="ECO:0000256" key="9">
    <source>
        <dbReference type="ARBA" id="ARBA00023180"/>
    </source>
</evidence>
<comment type="subcellular location">
    <subcellularLocation>
        <location evidence="1">Secreted</location>
    </subcellularLocation>
</comment>
<dbReference type="Gene3D" id="6.10.250.940">
    <property type="match status" value="1"/>
</dbReference>
<dbReference type="SUPFAM" id="SSF53474">
    <property type="entry name" value="alpha/beta-Hydrolases"/>
    <property type="match status" value="1"/>
</dbReference>
<dbReference type="InterPro" id="IPR029058">
    <property type="entry name" value="AB_hydrolase_fold"/>
</dbReference>
<dbReference type="PRINTS" id="PR00724">
    <property type="entry name" value="CRBOXYPTASEC"/>
</dbReference>
<accession>A0A5N5H871</accession>
<evidence type="ECO:0000256" key="6">
    <source>
        <dbReference type="ARBA" id="ARBA00022729"/>
    </source>
</evidence>
<dbReference type="PROSITE" id="PS51257">
    <property type="entry name" value="PROKAR_LIPOPROTEIN"/>
    <property type="match status" value="1"/>
</dbReference>
<reference evidence="11 12" key="1">
    <citation type="submission" date="2019-09" db="EMBL/GenBank/DDBJ databases">
        <authorList>
            <person name="Ou C."/>
        </authorList>
    </citation>
    <scope>NUCLEOTIDE SEQUENCE [LARGE SCALE GENOMIC DNA]</scope>
    <source>
        <strain evidence="11">S2</strain>
        <tissue evidence="11">Leaf</tissue>
    </source>
</reference>
<dbReference type="FunFam" id="3.40.50.11320:FF:000001">
    <property type="entry name" value="Carboxypeptidase"/>
    <property type="match status" value="1"/>
</dbReference>
<dbReference type="PANTHER" id="PTHR11802">
    <property type="entry name" value="SERINE PROTEASE FAMILY S10 SERINE CARBOXYPEPTIDASE"/>
    <property type="match status" value="1"/>
</dbReference>
<keyword evidence="9" id="KW-0325">Glycoprotein</keyword>
<dbReference type="FunFam" id="3.40.50.1820:FF:000030">
    <property type="entry name" value="Carboxypeptidase"/>
    <property type="match status" value="1"/>
</dbReference>
<evidence type="ECO:0000256" key="3">
    <source>
        <dbReference type="ARBA" id="ARBA00022525"/>
    </source>
</evidence>
<feature type="signal peptide" evidence="10">
    <location>
        <begin position="1"/>
        <end position="20"/>
    </location>
</feature>
<evidence type="ECO:0000256" key="5">
    <source>
        <dbReference type="ARBA" id="ARBA00022670"/>
    </source>
</evidence>
<dbReference type="PANTHER" id="PTHR11802:SF470">
    <property type="entry name" value="CARBOXYPEPTIDASE"/>
    <property type="match status" value="1"/>
</dbReference>
<dbReference type="GO" id="GO:0006508">
    <property type="term" value="P:proteolysis"/>
    <property type="evidence" value="ECO:0007669"/>
    <property type="project" value="UniProtKB-KW"/>
</dbReference>
<evidence type="ECO:0000256" key="1">
    <source>
        <dbReference type="ARBA" id="ARBA00004613"/>
    </source>
</evidence>
<comment type="similarity">
    <text evidence="2">Belongs to the peptidase S10 family.</text>
</comment>
<name>A0A5N5H871_9ROSA</name>
<comment type="caution">
    <text evidence="11">The sequence shown here is derived from an EMBL/GenBank/DDBJ whole genome shotgun (WGS) entry which is preliminary data.</text>
</comment>
<dbReference type="AlphaFoldDB" id="A0A5N5H871"/>
<evidence type="ECO:0000313" key="12">
    <source>
        <dbReference type="Proteomes" id="UP000327157"/>
    </source>
</evidence>
<keyword evidence="4 11" id="KW-0121">Carboxypeptidase</keyword>
<protein>
    <submittedName>
        <fullName evidence="11">Serine carboxypeptidase II-3-like</fullName>
    </submittedName>
</protein>
<evidence type="ECO:0000256" key="10">
    <source>
        <dbReference type="SAM" id="SignalP"/>
    </source>
</evidence>
<keyword evidence="8" id="KW-1015">Disulfide bond</keyword>
<dbReference type="InterPro" id="IPR001563">
    <property type="entry name" value="Peptidase_S10"/>
</dbReference>
<evidence type="ECO:0000256" key="2">
    <source>
        <dbReference type="ARBA" id="ARBA00009431"/>
    </source>
</evidence>
<reference evidence="11 12" key="3">
    <citation type="submission" date="2019-11" db="EMBL/GenBank/DDBJ databases">
        <title>A de novo genome assembly of a pear dwarfing rootstock.</title>
        <authorList>
            <person name="Wang F."/>
            <person name="Wang J."/>
            <person name="Li S."/>
            <person name="Zhang Y."/>
            <person name="Fang M."/>
            <person name="Ma L."/>
            <person name="Zhao Y."/>
            <person name="Jiang S."/>
        </authorList>
    </citation>
    <scope>NUCLEOTIDE SEQUENCE [LARGE SCALE GENOMIC DNA]</scope>
    <source>
        <strain evidence="11">S2</strain>
        <tissue evidence="11">Leaf</tissue>
    </source>
</reference>
<keyword evidence="7" id="KW-0378">Hydrolase</keyword>
<evidence type="ECO:0000313" key="11">
    <source>
        <dbReference type="EMBL" id="KAB2619354.1"/>
    </source>
</evidence>
<sequence>MKLSFLSCLLLLSCYQLAFFILSCNATIYQMKNLNKLIKSRKSGNPLHSKSWDRLDVAPDHYSPVYVGSQEGLMEADKIDALPGQPEGVNFNHYAGYVTVDPKAGRELFYYFVESPQNSSTNPLVVSLHGGPGGCSPFGYGALEELGPFRVSSDNKTLISNDYAWNNVANVLFLETPLGTGFSYSNTSSDYKTVGDQSTAEDNYVFLVNWLERFPQYKTRDLFITGESNAGHYAPQLAYTILSNNNVTNQTKINLKGIAIGNPYIDDNTALLAIFDNLWTHALNSDETNAGIHKYCNLTNLGDNPSEECRKYLSQASMELGEYIDIANIYAPVCPTSEDDSEPKSASTGSVAADFDPCSDNYVEAYLNLAEVQSALHARPTKWTACSDTDWTDSPTTMLPTIQQLIESGISLWIYSGDTDGYFSVTSSRYALHILNLPIQTPWRPWHSSTEEVGGYVVGYEGLTFATVRGAGLMVPTYQPERALTLISSFLQGQLPPLPPPPSL</sequence>
<gene>
    <name evidence="11" type="ORF">D8674_015223</name>
</gene>
<reference evidence="12" key="2">
    <citation type="submission" date="2019-10" db="EMBL/GenBank/DDBJ databases">
        <title>A de novo genome assembly of a pear dwarfing rootstock.</title>
        <authorList>
            <person name="Wang F."/>
            <person name="Wang J."/>
            <person name="Li S."/>
            <person name="Zhang Y."/>
            <person name="Fang M."/>
            <person name="Ma L."/>
            <person name="Zhao Y."/>
            <person name="Jiang S."/>
        </authorList>
    </citation>
    <scope>NUCLEOTIDE SEQUENCE [LARGE SCALE GENOMIC DNA]</scope>
</reference>
<keyword evidence="6 10" id="KW-0732">Signal</keyword>